<proteinExistence type="predicted"/>
<protein>
    <submittedName>
        <fullName evidence="1">Uncharacterized protein</fullName>
    </submittedName>
</protein>
<dbReference type="EMBL" id="JBCGDP010000022">
    <property type="protein sequence ID" value="MEM0578276.1"/>
    <property type="molecule type" value="Genomic_DNA"/>
</dbReference>
<dbReference type="RefSeq" id="WP_342693104.1">
    <property type="nucleotide sequence ID" value="NZ_JBCGDP010000022.1"/>
</dbReference>
<organism evidence="1 2">
    <name type="scientific">Flavobacterium polysaccharolyticum</name>
    <dbReference type="NCBI Taxonomy" id="3133148"/>
    <lineage>
        <taxon>Bacteria</taxon>
        <taxon>Pseudomonadati</taxon>
        <taxon>Bacteroidota</taxon>
        <taxon>Flavobacteriia</taxon>
        <taxon>Flavobacteriales</taxon>
        <taxon>Flavobacteriaceae</taxon>
        <taxon>Flavobacterium</taxon>
    </lineage>
</organism>
<evidence type="ECO:0000313" key="2">
    <source>
        <dbReference type="Proteomes" id="UP001468798"/>
    </source>
</evidence>
<dbReference type="Proteomes" id="UP001468798">
    <property type="component" value="Unassembled WGS sequence"/>
</dbReference>
<gene>
    <name evidence="1" type="ORF">WFZ86_17360</name>
</gene>
<sequence length="234" mass="27305">MKFFKLDYSLDKKIIGRAEGEKSCLFDGYRFSEDSFSNQGLFGPVVGNPALPMPIMHKSVKMTDFIGLVAMLPKYLIITKKFLEFLIPHFNTSYQTWKIGIKKGDINYEYYILHLDYPKSDFINYDKSTFKLFEDLGAFQYKDLDKEIKITSDLDFLDKCREFLGLYGIPELLPTKIVLNTSKLEVDFFRCAHNGMVGYYVSERLKQAILDNGFTGMRFEEIEEIQNRVLIEYV</sequence>
<comment type="caution">
    <text evidence="1">The sequence shown here is derived from an EMBL/GenBank/DDBJ whole genome shotgun (WGS) entry which is preliminary data.</text>
</comment>
<accession>A0ABU9NSD8</accession>
<reference evidence="1 2" key="1">
    <citation type="submission" date="2024-03" db="EMBL/GenBank/DDBJ databases">
        <title>Two novel species of the genus Flavobacterium exhibiting potentially degradation of complex polysaccharides.</title>
        <authorList>
            <person name="Lian X."/>
        </authorList>
    </citation>
    <scope>NUCLEOTIDE SEQUENCE [LARGE SCALE GENOMIC DNA]</scope>
    <source>
        <strain evidence="1 2">N6</strain>
    </source>
</reference>
<name>A0ABU9NSD8_9FLAO</name>
<evidence type="ECO:0000313" key="1">
    <source>
        <dbReference type="EMBL" id="MEM0578276.1"/>
    </source>
</evidence>
<keyword evidence="2" id="KW-1185">Reference proteome</keyword>